<dbReference type="AlphaFoldDB" id="K6UND1"/>
<name>K6UND1_PLACD</name>
<dbReference type="VEuPathDB" id="PlasmoDB:PCYB_001260"/>
<dbReference type="Proteomes" id="UP000006319">
    <property type="component" value="Unassembled WGS sequence"/>
</dbReference>
<evidence type="ECO:0000313" key="3">
    <source>
        <dbReference type="Proteomes" id="UP000006319"/>
    </source>
</evidence>
<organism evidence="2 3">
    <name type="scientific">Plasmodium cynomolgi (strain B)</name>
    <dbReference type="NCBI Taxonomy" id="1120755"/>
    <lineage>
        <taxon>Eukaryota</taxon>
        <taxon>Sar</taxon>
        <taxon>Alveolata</taxon>
        <taxon>Apicomplexa</taxon>
        <taxon>Aconoidasida</taxon>
        <taxon>Haemosporida</taxon>
        <taxon>Plasmodiidae</taxon>
        <taxon>Plasmodium</taxon>
        <taxon>Plasmodium (Plasmodium)</taxon>
    </lineage>
</organism>
<feature type="region of interest" description="Disordered" evidence="1">
    <location>
        <begin position="69"/>
        <end position="91"/>
    </location>
</feature>
<sequence>MTTPHGPNISGFSRSYIKKLPAYITYEKFETNKGSSDYSIKCDSLKSTGDQAKELCEKFAVNLQSICKTGSTTSSPSSTLPTSTAGASGTSTTGNSINLSEAKANCLLLKYWLFNEIRKLNLGGNEKKDKNLDTLIHIIYYLQFEIYTKNGNKFYCFNDIYEYLDNWEEEKFLYEYFMNVPKIECINKNNGTDCKAYEKYVNRVKTYYNEKKKRIML</sequence>
<dbReference type="GeneID" id="14695927"/>
<evidence type="ECO:0000256" key="1">
    <source>
        <dbReference type="SAM" id="MobiDB-lite"/>
    </source>
</evidence>
<dbReference type="PhylomeDB" id="K6UND1"/>
<evidence type="ECO:0000313" key="2">
    <source>
        <dbReference type="EMBL" id="GAB69378.1"/>
    </source>
</evidence>
<gene>
    <name evidence="2" type="ORF">PCYB_001260</name>
</gene>
<keyword evidence="3" id="KW-1185">Reference proteome</keyword>
<reference evidence="2 3" key="1">
    <citation type="journal article" date="2012" name="Nat. Genet.">
        <title>Plasmodium cynomolgi genome sequences provide insight into Plasmodium vivax and the monkey malaria clade.</title>
        <authorList>
            <person name="Tachibana S."/>
            <person name="Sullivan S.A."/>
            <person name="Kawai S."/>
            <person name="Nakamura S."/>
            <person name="Kim H.R."/>
            <person name="Goto N."/>
            <person name="Arisue N."/>
            <person name="Palacpac N.M.Q."/>
            <person name="Honma H."/>
            <person name="Yagi M."/>
            <person name="Tougan T."/>
            <person name="Katakai Y."/>
            <person name="Kaneko O."/>
            <person name="Mita T."/>
            <person name="Kita K."/>
            <person name="Yasutomi Y."/>
            <person name="Sutton P.L."/>
            <person name="Shakhbatyan R."/>
            <person name="Horii T."/>
            <person name="Yasunaga T."/>
            <person name="Barnwell J.W."/>
            <person name="Escalante A.A."/>
            <person name="Carlton J.M."/>
            <person name="Tanabe K."/>
        </authorList>
    </citation>
    <scope>NUCLEOTIDE SEQUENCE [LARGE SCALE GENOMIC DNA]</scope>
    <source>
        <strain evidence="2 3">B</strain>
    </source>
</reference>
<dbReference type="InterPro" id="IPR008780">
    <property type="entry name" value="Plasmodium_Vir"/>
</dbReference>
<dbReference type="RefSeq" id="XP_004227604.1">
    <property type="nucleotide sequence ID" value="XM_004227556.1"/>
</dbReference>
<dbReference type="Pfam" id="PF05795">
    <property type="entry name" value="Plasmodium_Vir"/>
    <property type="match status" value="1"/>
</dbReference>
<proteinExistence type="predicted"/>
<protein>
    <submittedName>
        <fullName evidence="2">CYIR protein</fullName>
    </submittedName>
</protein>
<dbReference type="OrthoDB" id="388868at2759"/>
<dbReference type="KEGG" id="pcy:PCYB_001260"/>
<accession>K6UND1</accession>
<dbReference type="EMBL" id="DF157113">
    <property type="protein sequence ID" value="GAB69378.1"/>
    <property type="molecule type" value="Genomic_DNA"/>
</dbReference>